<dbReference type="Pfam" id="PF13410">
    <property type="entry name" value="GST_C_2"/>
    <property type="match status" value="1"/>
</dbReference>
<feature type="active site" description="Nucleophile" evidence="1">
    <location>
        <position position="57"/>
    </location>
</feature>
<feature type="compositionally biased region" description="Basic and acidic residues" evidence="4">
    <location>
        <begin position="291"/>
        <end position="318"/>
    </location>
</feature>
<dbReference type="GeneID" id="40265064"/>
<evidence type="ECO:0000256" key="3">
    <source>
        <dbReference type="PIRSR" id="PIRSR015753-3"/>
    </source>
</evidence>
<dbReference type="InterPro" id="IPR047047">
    <property type="entry name" value="GST_Omega-like_C"/>
</dbReference>
<feature type="binding site" evidence="2">
    <location>
        <position position="90"/>
    </location>
    <ligand>
        <name>glutathione</name>
        <dbReference type="ChEBI" id="CHEBI:57925"/>
    </ligand>
</feature>
<dbReference type="RefSeq" id="WP_138244665.1">
    <property type="nucleotide sequence ID" value="NZ_CP040330.1"/>
</dbReference>
<dbReference type="InterPro" id="IPR016639">
    <property type="entry name" value="GST_Omega/GSH"/>
</dbReference>
<dbReference type="GO" id="GO:0004364">
    <property type="term" value="F:glutathione transferase activity"/>
    <property type="evidence" value="ECO:0007669"/>
    <property type="project" value="InterPro"/>
</dbReference>
<feature type="site" description="Lowers pKa of active site Cys" evidence="3">
    <location>
        <position position="247"/>
    </location>
</feature>
<dbReference type="InterPro" id="IPR036282">
    <property type="entry name" value="Glutathione-S-Trfase_C_sf"/>
</dbReference>
<evidence type="ECO:0000256" key="2">
    <source>
        <dbReference type="PIRSR" id="PIRSR015753-2"/>
    </source>
</evidence>
<reference evidence="7" key="1">
    <citation type="submission" date="2019-05" db="EMBL/GenBank/DDBJ databases">
        <title>Genome sequence and methylation pattern of the halophilic Archaeon Natrinema versiforme BOL5-4.</title>
        <authorList>
            <person name="DasSarma P."/>
            <person name="Anton B.P."/>
            <person name="DasSarma S.L."/>
            <person name="Martinez F.L."/>
            <person name="Guzman D."/>
            <person name="Roberts R.J."/>
            <person name="DasSarma S."/>
        </authorList>
    </citation>
    <scope>NUCLEOTIDE SEQUENCE [LARGE SCALE GENOMIC DNA]</scope>
    <source>
        <strain evidence="7">BOL5-4</strain>
    </source>
</reference>
<dbReference type="KEGG" id="nvr:FEJ81_07285"/>
<gene>
    <name evidence="6" type="ORF">FEJ81_07285</name>
</gene>
<feature type="domain" description="GST N-terminal" evidence="5">
    <location>
        <begin position="56"/>
        <end position="152"/>
    </location>
</feature>
<evidence type="ECO:0000313" key="7">
    <source>
        <dbReference type="Proteomes" id="UP000302218"/>
    </source>
</evidence>
<feature type="site" description="Lowers pKa of active site Cys" evidence="3">
    <location>
        <position position="331"/>
    </location>
</feature>
<dbReference type="Gene3D" id="1.20.1050.10">
    <property type="match status" value="2"/>
</dbReference>
<protein>
    <submittedName>
        <fullName evidence="6">Glutathione S-transferase family protein</fullName>
    </submittedName>
</protein>
<dbReference type="Gene3D" id="3.40.30.10">
    <property type="entry name" value="Glutaredoxin"/>
    <property type="match status" value="1"/>
</dbReference>
<dbReference type="CDD" id="cd03190">
    <property type="entry name" value="GST_C_Omega_like"/>
    <property type="match status" value="1"/>
</dbReference>
<evidence type="ECO:0000256" key="1">
    <source>
        <dbReference type="PIRSR" id="PIRSR015753-1"/>
    </source>
</evidence>
<feature type="binding site" evidence="2">
    <location>
        <begin position="142"/>
        <end position="143"/>
    </location>
    <ligand>
        <name>glutathione</name>
        <dbReference type="ChEBI" id="CHEBI:57925"/>
    </ligand>
</feature>
<dbReference type="AlphaFoldDB" id="A0A4P8WFY6"/>
<dbReference type="GO" id="GO:0005737">
    <property type="term" value="C:cytoplasm"/>
    <property type="evidence" value="ECO:0007669"/>
    <property type="project" value="TreeGrafter"/>
</dbReference>
<evidence type="ECO:0000256" key="4">
    <source>
        <dbReference type="SAM" id="MobiDB-lite"/>
    </source>
</evidence>
<dbReference type="InterPro" id="IPR004045">
    <property type="entry name" value="Glutathione_S-Trfase_N"/>
</dbReference>
<name>A0A4P8WFY6_9EURY</name>
<dbReference type="OrthoDB" id="172488at2157"/>
<dbReference type="EMBL" id="CP040330">
    <property type="protein sequence ID" value="QCS42170.1"/>
    <property type="molecule type" value="Genomic_DNA"/>
</dbReference>
<dbReference type="SUPFAM" id="SSF47616">
    <property type="entry name" value="GST C-terminal domain-like"/>
    <property type="match status" value="1"/>
</dbReference>
<feature type="binding site" evidence="2">
    <location>
        <begin position="124"/>
        <end position="127"/>
    </location>
    <ligand>
        <name>glutathione</name>
        <dbReference type="ChEBI" id="CHEBI:57925"/>
    </ligand>
</feature>
<accession>A0A4P8WFY6</accession>
<sequence>MNMLVDGEWRTDAYESTGDDGSFERQTTPFRDEIRDEPNARFRPEAGRYHLYVSLACPWAHRTLVTRALKGLEDAISVSIVDPYRGEGGWQFTPEKEGCTPDHVHDADFLRELYVRADPDATCRVTVPVLWDTQEDTIVNNESEEIMRMLDTEFDDYADRDVDLYPEGYRDDIDRIIDEIYDPINNGVYRAGFATKQGPYDEAVDDLFAALNHWDEVLADQRYLAGDRLTEADIAMFTTLVRFDTVYHTHFMCNVQYIREYDNLWPYLRDLYQTGVPDQREGTEPRAGSGARRDRGERLDGANGEERSVSDATREHGVAETVNMDHIKEHYYTTHPDVNPHRIVARGPDLAFEAPHDRDDLPGGPPSDLVATANADD</sequence>
<dbReference type="Pfam" id="PF13409">
    <property type="entry name" value="GST_N_2"/>
    <property type="match status" value="1"/>
</dbReference>
<feature type="active site" description="Proton donor/acceptor" evidence="1">
    <location>
        <position position="189"/>
    </location>
</feature>
<dbReference type="Proteomes" id="UP000302218">
    <property type="component" value="Chromosome"/>
</dbReference>
<evidence type="ECO:0000259" key="5">
    <source>
        <dbReference type="Pfam" id="PF13409"/>
    </source>
</evidence>
<evidence type="ECO:0000313" key="6">
    <source>
        <dbReference type="EMBL" id="QCS42170.1"/>
    </source>
</evidence>
<dbReference type="PIRSF" id="PIRSF015753">
    <property type="entry name" value="GST"/>
    <property type="match status" value="1"/>
</dbReference>
<organism evidence="6 7">
    <name type="scientific">Natrinema versiforme</name>
    <dbReference type="NCBI Taxonomy" id="88724"/>
    <lineage>
        <taxon>Archaea</taxon>
        <taxon>Methanobacteriati</taxon>
        <taxon>Methanobacteriota</taxon>
        <taxon>Stenosarchaea group</taxon>
        <taxon>Halobacteria</taxon>
        <taxon>Halobacteriales</taxon>
        <taxon>Natrialbaceae</taxon>
        <taxon>Natrinema</taxon>
    </lineage>
</organism>
<dbReference type="SUPFAM" id="SSF52833">
    <property type="entry name" value="Thioredoxin-like"/>
    <property type="match status" value="1"/>
</dbReference>
<feature type="region of interest" description="Disordered" evidence="4">
    <location>
        <begin position="1"/>
        <end position="26"/>
    </location>
</feature>
<keyword evidence="6" id="KW-0808">Transferase</keyword>
<dbReference type="PANTHER" id="PTHR32419:SF6">
    <property type="entry name" value="GLUTATHIONE S-TRANSFERASE OMEGA-LIKE 1-RELATED"/>
    <property type="match status" value="1"/>
</dbReference>
<feature type="region of interest" description="Disordered" evidence="4">
    <location>
        <begin position="351"/>
        <end position="377"/>
    </location>
</feature>
<dbReference type="InterPro" id="IPR036249">
    <property type="entry name" value="Thioredoxin-like_sf"/>
</dbReference>
<proteinExistence type="predicted"/>
<feature type="region of interest" description="Disordered" evidence="4">
    <location>
        <begin position="276"/>
        <end position="318"/>
    </location>
</feature>
<dbReference type="PANTHER" id="PTHR32419">
    <property type="entry name" value="GLUTATHIONYL-HYDROQUINONE REDUCTASE"/>
    <property type="match status" value="1"/>
</dbReference>